<feature type="transmembrane region" description="Helical" evidence="4">
    <location>
        <begin position="114"/>
        <end position="131"/>
    </location>
</feature>
<keyword evidence="4" id="KW-0472">Membrane</keyword>
<feature type="repeat" description="TPR" evidence="3">
    <location>
        <begin position="447"/>
        <end position="480"/>
    </location>
</feature>
<evidence type="ECO:0000256" key="4">
    <source>
        <dbReference type="SAM" id="Phobius"/>
    </source>
</evidence>
<feature type="transmembrane region" description="Helical" evidence="4">
    <location>
        <begin position="170"/>
        <end position="198"/>
    </location>
</feature>
<dbReference type="SUPFAM" id="SSF48452">
    <property type="entry name" value="TPR-like"/>
    <property type="match status" value="1"/>
</dbReference>
<dbReference type="AlphaFoldDB" id="A0A1F7SFT3"/>
<evidence type="ECO:0000256" key="1">
    <source>
        <dbReference type="ARBA" id="ARBA00022737"/>
    </source>
</evidence>
<feature type="transmembrane region" description="Helical" evidence="4">
    <location>
        <begin position="313"/>
        <end position="330"/>
    </location>
</feature>
<organism evidence="5 6">
    <name type="scientific">Candidatus Schekmanbacteria bacterium RIFCSPLOWO2_12_FULL_38_15</name>
    <dbReference type="NCBI Taxonomy" id="1817883"/>
    <lineage>
        <taxon>Bacteria</taxon>
        <taxon>Candidatus Schekmaniibacteriota</taxon>
    </lineage>
</organism>
<evidence type="ECO:0000313" key="6">
    <source>
        <dbReference type="Proteomes" id="UP000178082"/>
    </source>
</evidence>
<dbReference type="InterPro" id="IPR019734">
    <property type="entry name" value="TPR_rpt"/>
</dbReference>
<evidence type="ECO:0000256" key="2">
    <source>
        <dbReference type="ARBA" id="ARBA00022803"/>
    </source>
</evidence>
<keyword evidence="1" id="KW-0677">Repeat</keyword>
<evidence type="ECO:0000256" key="3">
    <source>
        <dbReference type="PROSITE-ProRule" id="PRU00339"/>
    </source>
</evidence>
<reference evidence="5 6" key="1">
    <citation type="journal article" date="2016" name="Nat. Commun.">
        <title>Thousands of microbial genomes shed light on interconnected biogeochemical processes in an aquifer system.</title>
        <authorList>
            <person name="Anantharaman K."/>
            <person name="Brown C.T."/>
            <person name="Hug L.A."/>
            <person name="Sharon I."/>
            <person name="Castelle C.J."/>
            <person name="Probst A.J."/>
            <person name="Thomas B.C."/>
            <person name="Singh A."/>
            <person name="Wilkins M.J."/>
            <person name="Karaoz U."/>
            <person name="Brodie E.L."/>
            <person name="Williams K.H."/>
            <person name="Hubbard S.S."/>
            <person name="Banfield J.F."/>
        </authorList>
    </citation>
    <scope>NUCLEOTIDE SEQUENCE [LARGE SCALE GENOMIC DNA]</scope>
</reference>
<feature type="repeat" description="TPR" evidence="3">
    <location>
        <begin position="481"/>
        <end position="514"/>
    </location>
</feature>
<comment type="caution">
    <text evidence="5">The sequence shown here is derived from an EMBL/GenBank/DDBJ whole genome shotgun (WGS) entry which is preliminary data.</text>
</comment>
<feature type="transmembrane region" description="Helical" evidence="4">
    <location>
        <begin position="342"/>
        <end position="359"/>
    </location>
</feature>
<dbReference type="EMBL" id="MGDI01000033">
    <property type="protein sequence ID" value="OGL52098.1"/>
    <property type="molecule type" value="Genomic_DNA"/>
</dbReference>
<keyword evidence="2 3" id="KW-0802">TPR repeat</keyword>
<feature type="transmembrane region" description="Helical" evidence="4">
    <location>
        <begin position="286"/>
        <end position="306"/>
    </location>
</feature>
<dbReference type="Pfam" id="PF13181">
    <property type="entry name" value="TPR_8"/>
    <property type="match status" value="2"/>
</dbReference>
<feature type="transmembrane region" description="Helical" evidence="4">
    <location>
        <begin position="371"/>
        <end position="390"/>
    </location>
</feature>
<dbReference type="PANTHER" id="PTHR44227">
    <property type="match status" value="1"/>
</dbReference>
<gene>
    <name evidence="5" type="ORF">A3G31_06675</name>
</gene>
<dbReference type="STRING" id="1817883.A3G31_06675"/>
<dbReference type="PROSITE" id="PS50293">
    <property type="entry name" value="TPR_REGION"/>
    <property type="match status" value="3"/>
</dbReference>
<dbReference type="SMART" id="SM00028">
    <property type="entry name" value="TPR"/>
    <property type="match status" value="5"/>
</dbReference>
<accession>A0A1F7SFT3</accession>
<sequence length="599" mass="68334">MERKIFFIVLSLLLVLGFLVYGNSFKVPFHYDDRVLILENENLHSLERFFKKEFPSSNRPVLMLSFALNYSAGGVNPAGYHLVNLIIHILTAFLIYLITLGLLLKKETEKNPDCFVVAILASLIFLIHPLATESATYISSRSSLMSCFFYLLSLYFFVKGSAEDRESIVFSSACIFSFLMALGSKEIAITLPLITVLSDYYFISDGDRKKIFSNFRRFHLPLAISAIVVILLKFSYAIRLESPDRVERGFYSHILSTAYALIFYLKKFFLPLNLNIDPDFKIFDSVFHSGIVVILFAALMLLITAVKLYPEKKIISFSIIWFFITLSPHFLIRLRDIGAERWLYLSLAGFGFFSAGLFVELKNVFQKKGKNIFTGSILLIIFLFSATTIARNKVWENGISLWADAVKKSPNKFRPYNNLGEAYSAMGEIDMALQEYEIASRLNPMADRVHYNLGNAYSKKGEIDPAIASFTRATELNPSYAKAYNNLGSIYLNNGNLQKAEEMFLKTVKILPDFKEAYNNLGNVYSEMGLSKEAISEYKKAIDINKYYDTPHYNLAREFYKSGSLEEAIKELEIASKLSPKIEYSEKLHELKNIRGMKN</sequence>
<dbReference type="InterPro" id="IPR052346">
    <property type="entry name" value="O-mannosyl-transferase_TMTC"/>
</dbReference>
<feature type="repeat" description="TPR" evidence="3">
    <location>
        <begin position="515"/>
        <end position="548"/>
    </location>
</feature>
<feature type="transmembrane region" description="Helical" evidence="4">
    <location>
        <begin position="250"/>
        <end position="266"/>
    </location>
</feature>
<protein>
    <submittedName>
        <fullName evidence="5">Uncharacterized protein</fullName>
    </submittedName>
</protein>
<dbReference type="PANTHER" id="PTHR44227:SF3">
    <property type="entry name" value="PROTEIN O-MANNOSYL-TRANSFERASE TMTC4"/>
    <property type="match status" value="1"/>
</dbReference>
<keyword evidence="4" id="KW-1133">Transmembrane helix</keyword>
<name>A0A1F7SFT3_9BACT</name>
<dbReference type="InterPro" id="IPR011990">
    <property type="entry name" value="TPR-like_helical_dom_sf"/>
</dbReference>
<feature type="transmembrane region" description="Helical" evidence="4">
    <location>
        <begin position="78"/>
        <end position="102"/>
    </location>
</feature>
<feature type="transmembrane region" description="Helical" evidence="4">
    <location>
        <begin position="137"/>
        <end position="158"/>
    </location>
</feature>
<dbReference type="Proteomes" id="UP000178082">
    <property type="component" value="Unassembled WGS sequence"/>
</dbReference>
<keyword evidence="4" id="KW-0812">Transmembrane</keyword>
<feature type="repeat" description="TPR" evidence="3">
    <location>
        <begin position="413"/>
        <end position="446"/>
    </location>
</feature>
<proteinExistence type="predicted"/>
<dbReference type="Gene3D" id="1.25.40.10">
    <property type="entry name" value="Tetratricopeptide repeat domain"/>
    <property type="match status" value="2"/>
</dbReference>
<feature type="transmembrane region" description="Helical" evidence="4">
    <location>
        <begin position="218"/>
        <end position="238"/>
    </location>
</feature>
<dbReference type="PROSITE" id="PS50005">
    <property type="entry name" value="TPR"/>
    <property type="match status" value="4"/>
</dbReference>
<evidence type="ECO:0000313" key="5">
    <source>
        <dbReference type="EMBL" id="OGL52098.1"/>
    </source>
</evidence>
<dbReference type="Pfam" id="PF13414">
    <property type="entry name" value="TPR_11"/>
    <property type="match status" value="1"/>
</dbReference>